<gene>
    <name evidence="9" type="ordered locus">BDP_0143</name>
</gene>
<dbReference type="KEGG" id="bde:BDP_0143"/>
<dbReference type="SUPFAM" id="SSF53300">
    <property type="entry name" value="vWA-like"/>
    <property type="match status" value="1"/>
</dbReference>
<organism evidence="9 10">
    <name type="scientific">Bifidobacterium dentium (strain ATCC 27534 / DSM 20436 / JCM 1195 / Bd1)</name>
    <dbReference type="NCBI Taxonomy" id="401473"/>
    <lineage>
        <taxon>Bacteria</taxon>
        <taxon>Bacillati</taxon>
        <taxon>Actinomycetota</taxon>
        <taxon>Actinomycetes</taxon>
        <taxon>Bifidobacteriales</taxon>
        <taxon>Bifidobacteriaceae</taxon>
        <taxon>Bifidobacterium</taxon>
    </lineage>
</organism>
<dbReference type="Pfam" id="PF24558">
    <property type="entry name" value="DUF7604"/>
    <property type="match status" value="1"/>
</dbReference>
<dbReference type="Gene3D" id="2.60.40.3050">
    <property type="match status" value="1"/>
</dbReference>
<dbReference type="InterPro" id="IPR055354">
    <property type="entry name" value="DUF7507"/>
</dbReference>
<dbReference type="Proteomes" id="UP000008693">
    <property type="component" value="Chromosome"/>
</dbReference>
<reference evidence="9 10" key="1">
    <citation type="journal article" date="2009" name="PLoS Genet.">
        <title>The Bifidobacterium dentium Bd1 genome sequence reflects its genetic adaptation to the human oral cavity.</title>
        <authorList>
            <person name="Ventura M."/>
            <person name="Turroni F."/>
            <person name="Zomer A."/>
            <person name="Foroni E."/>
            <person name="Giubellini V."/>
            <person name="Bottacini F."/>
            <person name="Canchaya C."/>
            <person name="Claesson M.J."/>
            <person name="He F."/>
            <person name="Mantzourani M."/>
            <person name="Mulas L."/>
            <person name="Ferrarini A."/>
            <person name="Gao B."/>
            <person name="Delledonne M."/>
            <person name="Henrissat B."/>
            <person name="Coutinho P."/>
            <person name="Oggioni M."/>
            <person name="Gupta R.S."/>
            <person name="Zhang Z."/>
            <person name="Beighton D."/>
            <person name="Fitzgerald G.F."/>
            <person name="O'Toole P.W."/>
            <person name="van Sinderen D."/>
        </authorList>
    </citation>
    <scope>NUCLEOTIDE SEQUENCE [LARGE SCALE GENOMIC DNA]</scope>
    <source>
        <strain evidence="10">ATCC 27534 / DSM 20436 / JCM 1195 / Bd1</strain>
    </source>
</reference>
<dbReference type="InterPro" id="IPR036465">
    <property type="entry name" value="vWFA_dom_sf"/>
</dbReference>
<dbReference type="STRING" id="401473.BDP_0143"/>
<dbReference type="SMART" id="SM00327">
    <property type="entry name" value="VWA"/>
    <property type="match status" value="1"/>
</dbReference>
<dbReference type="Gene3D" id="2.60.40.10">
    <property type="entry name" value="Immunoglobulins"/>
    <property type="match status" value="1"/>
</dbReference>
<dbReference type="NCBIfam" id="TIGR01451">
    <property type="entry name" value="B_ant_repeat"/>
    <property type="match status" value="1"/>
</dbReference>
<keyword evidence="6" id="KW-0812">Transmembrane</keyword>
<dbReference type="HOGENOM" id="CLU_278345_0_0_11"/>
<dbReference type="CDD" id="cd00198">
    <property type="entry name" value="vWFA"/>
    <property type="match status" value="1"/>
</dbReference>
<dbReference type="AlphaFoldDB" id="D2Q781"/>
<keyword evidence="4" id="KW-0572">Peptidoglycan-anchor</keyword>
<feature type="transmembrane region" description="Helical" evidence="6">
    <location>
        <begin position="1228"/>
        <end position="1249"/>
    </location>
</feature>
<dbReference type="InterPro" id="IPR047589">
    <property type="entry name" value="DUF11_rpt"/>
</dbReference>
<keyword evidence="3" id="KW-0732">Signal</keyword>
<dbReference type="Gene3D" id="3.40.50.410">
    <property type="entry name" value="von Willebrand factor, type A domain"/>
    <property type="match status" value="1"/>
</dbReference>
<dbReference type="InterPro" id="IPR002035">
    <property type="entry name" value="VWF_A"/>
</dbReference>
<dbReference type="InterPro" id="IPR013783">
    <property type="entry name" value="Ig-like_fold"/>
</dbReference>
<evidence type="ECO:0000259" key="7">
    <source>
        <dbReference type="PROSITE" id="PS50234"/>
    </source>
</evidence>
<feature type="domain" description="Gram-positive cocci surface proteins LPxTG" evidence="8">
    <location>
        <begin position="1217"/>
        <end position="1256"/>
    </location>
</feature>
<dbReference type="Pfam" id="PF24346">
    <property type="entry name" value="DUF7507"/>
    <property type="match status" value="1"/>
</dbReference>
<keyword evidence="6" id="KW-1133">Transmembrane helix</keyword>
<dbReference type="SUPFAM" id="SSF49899">
    <property type="entry name" value="Concanavalin A-like lectins/glucanases"/>
    <property type="match status" value="1"/>
</dbReference>
<feature type="region of interest" description="Disordered" evidence="5">
    <location>
        <begin position="47"/>
        <end position="137"/>
    </location>
</feature>
<name>D2Q781_BIFDB</name>
<dbReference type="Pfam" id="PF00092">
    <property type="entry name" value="VWA"/>
    <property type="match status" value="1"/>
</dbReference>
<evidence type="ECO:0000313" key="10">
    <source>
        <dbReference type="Proteomes" id="UP000008693"/>
    </source>
</evidence>
<dbReference type="InterPro" id="IPR055384">
    <property type="entry name" value="DUF7604"/>
</dbReference>
<evidence type="ECO:0000313" key="9">
    <source>
        <dbReference type="EMBL" id="ADB08827.1"/>
    </source>
</evidence>
<evidence type="ECO:0000259" key="8">
    <source>
        <dbReference type="PROSITE" id="PS50847"/>
    </source>
</evidence>
<dbReference type="InterPro" id="IPR019931">
    <property type="entry name" value="LPXTG_anchor"/>
</dbReference>
<protein>
    <submittedName>
        <fullName evidence="9">Fimbriae protein with LPXTG motif and von Willebrand factor typeA domain</fullName>
    </submittedName>
</protein>
<feature type="compositionally biased region" description="Low complexity" evidence="5">
    <location>
        <begin position="47"/>
        <end position="64"/>
    </location>
</feature>
<evidence type="ECO:0000256" key="2">
    <source>
        <dbReference type="ARBA" id="ARBA00022525"/>
    </source>
</evidence>
<accession>D2Q781</accession>
<dbReference type="InterPro" id="IPR038174">
    <property type="entry name" value="Strep_pil_link_sf"/>
</dbReference>
<feature type="compositionally biased region" description="Polar residues" evidence="5">
    <location>
        <begin position="83"/>
        <end position="98"/>
    </location>
</feature>
<feature type="domain" description="VWFA" evidence="7">
    <location>
        <begin position="592"/>
        <end position="823"/>
    </location>
</feature>
<feature type="compositionally biased region" description="Basic and acidic residues" evidence="5">
    <location>
        <begin position="66"/>
        <end position="82"/>
    </location>
</feature>
<dbReference type="eggNOG" id="COG2304">
    <property type="taxonomic scope" value="Bacteria"/>
</dbReference>
<dbReference type="EMBL" id="CP001750">
    <property type="protein sequence ID" value="ADB08827.1"/>
    <property type="molecule type" value="Genomic_DNA"/>
</dbReference>
<keyword evidence="2" id="KW-0964">Secreted</keyword>
<dbReference type="PROSITE" id="PS50847">
    <property type="entry name" value="GRAM_POS_ANCHORING"/>
    <property type="match status" value="1"/>
</dbReference>
<dbReference type="InterPro" id="IPR013320">
    <property type="entry name" value="ConA-like_dom_sf"/>
</dbReference>
<dbReference type="Gene3D" id="2.60.120.200">
    <property type="match status" value="1"/>
</dbReference>
<evidence type="ECO:0000256" key="1">
    <source>
        <dbReference type="ARBA" id="ARBA00022512"/>
    </source>
</evidence>
<evidence type="ECO:0000256" key="4">
    <source>
        <dbReference type="ARBA" id="ARBA00023088"/>
    </source>
</evidence>
<keyword evidence="1" id="KW-0134">Cell wall</keyword>
<sequence>MKRACDEWQAVRKGGLAKRVITALVAVAMLGGLGYATASTAVAQDDTTQQQAQQTEQSAKTTSESQDEKTSDSEATSKKAATDETSADGSAEDTNTTDADAGVEAQNGADETAVQAANEPAATSVADGGSPESGSLLLDESFKNSTFGDANWTTADSACLTAATSGSLKCENTQDSSDIQGENGKGYLQLTDNSENQKAAVLYNQPVISKSGLHVTFDYYMYQTSGAGKYTTPADGISFFLTDGAATLSKAGTSGAALGYATSDDDGIGDSSKRGEGVAQGVLGIGFDRFGNFSTQHAAGTTARVTGGDDCTQSGTNAGNSVTVRGAGKIDVDGKWNNGYCIVASENVAAGLDSGKATKSENDTNGESVDITIAPVIDDSATTQHLTVKIAGETVLEKDIDRLPDSVKFGFSASTGADHQVQLIRGLKVYSVNKLSQLDLVKSMNKDTYPDADSHTFNVGDEVPYTFVVRNSGTTTLNNVAVNDPNITNVSCGTDTLAANQQTTCSGTLTLTEDMVDSEGHFTNTATASGTDDEGNAVNSPQASVTIKAIKPLGAPEKHKRIKKNSDNTYTVNVDVTGAANSSTITTTQSVDFTLVLDVSSSMSDEMDSDQGSIKKMTALKSAVNNFLGEAAEINEQSGSELIRVGLVKFAGKESSKVGNETYTEGRFVYNYSQIVSPLTADMSDLKNKVSALRHNGATRADLGFKHASTVMSGARTDAKRVVIFFTDGTPTKVSDFDKDVANSAVTYAKSLKDSGATVYSIGVFDGANPSSIEENQKNQFMNAVSSNYPHATAYDKLGTGSNAGYYKVVSNVSDLKSIFEKIQTNETTDGFTNVSIEDTLSKYVELSGKNYTVTAKDANGNEVTLKENSDYTLTYDESAKKFTVVFQNMLQDGVTYTLSYNVKPTQEAYDEYAANGYGGTVGDADTDLDGSTTSSGQLGFHSNESACLAYTANGKRHVCSDNPYLHPVIQVVSSTLHIEKQWSGDGEKPASINVTIKQGNSDYKTVTLTPDDNGNWSTDVIIPAGESKTYTVTENDPGNQWNVSYQHKVGDGNLADGNAVTVPQSATSQTATVIVTNKQALVTLPADSITVNKKVVGTNTGHDFNFTMIATGDNAGKVTWPRTDQSKSKVTISQVSQTQVKSATFGDELTFPAANATYTFQVTEDKPTDTTGWKYDDSEQTVTVTVSYDETQKKWTAVASPAEVTFTNRYIAVASLPLTGGTTDRQWLMIGGGIAGMAMLMIGAAGIWRGRKRLV</sequence>
<dbReference type="GO" id="GO:0005975">
    <property type="term" value="P:carbohydrate metabolic process"/>
    <property type="evidence" value="ECO:0007669"/>
    <property type="project" value="UniProtKB-ARBA"/>
</dbReference>
<evidence type="ECO:0000256" key="5">
    <source>
        <dbReference type="SAM" id="MobiDB-lite"/>
    </source>
</evidence>
<dbReference type="PROSITE" id="PS50234">
    <property type="entry name" value="VWFA"/>
    <property type="match status" value="1"/>
</dbReference>
<keyword evidence="10" id="KW-1185">Reference proteome</keyword>
<evidence type="ECO:0000256" key="3">
    <source>
        <dbReference type="ARBA" id="ARBA00022729"/>
    </source>
</evidence>
<proteinExistence type="predicted"/>
<keyword evidence="6" id="KW-0472">Membrane</keyword>
<dbReference type="eggNOG" id="COG1361">
    <property type="taxonomic scope" value="Bacteria"/>
</dbReference>
<evidence type="ECO:0000256" key="6">
    <source>
        <dbReference type="SAM" id="Phobius"/>
    </source>
</evidence>